<keyword evidence="5 10" id="KW-0378">Hydrolase</keyword>
<evidence type="ECO:0000256" key="8">
    <source>
        <dbReference type="ARBA" id="ARBA00023049"/>
    </source>
</evidence>
<dbReference type="InterPro" id="IPR050083">
    <property type="entry name" value="HtpX_protease"/>
</dbReference>
<name>A0A3Q9FKZ0_9BACT</name>
<evidence type="ECO:0000313" key="12">
    <source>
        <dbReference type="EMBL" id="AZQ62079.1"/>
    </source>
</evidence>
<keyword evidence="13" id="KW-1185">Reference proteome</keyword>
<keyword evidence="2 10" id="KW-0645">Protease</keyword>
<evidence type="ECO:0000256" key="10">
    <source>
        <dbReference type="RuleBase" id="RU003983"/>
    </source>
</evidence>
<evidence type="ECO:0000256" key="7">
    <source>
        <dbReference type="ARBA" id="ARBA00022989"/>
    </source>
</evidence>
<dbReference type="KEGG" id="fll:EI427_07440"/>
<dbReference type="PANTHER" id="PTHR43221">
    <property type="entry name" value="PROTEASE HTPX"/>
    <property type="match status" value="1"/>
</dbReference>
<evidence type="ECO:0000256" key="6">
    <source>
        <dbReference type="ARBA" id="ARBA00022833"/>
    </source>
</evidence>
<keyword evidence="8 10" id="KW-0482">Metalloprotease</keyword>
<keyword evidence="6 10" id="KW-0862">Zinc</keyword>
<dbReference type="Pfam" id="PF01435">
    <property type="entry name" value="Peptidase_M48"/>
    <property type="match status" value="1"/>
</dbReference>
<evidence type="ECO:0000256" key="1">
    <source>
        <dbReference type="ARBA" id="ARBA00022475"/>
    </source>
</evidence>
<evidence type="ECO:0000256" key="9">
    <source>
        <dbReference type="ARBA" id="ARBA00023136"/>
    </source>
</evidence>
<reference evidence="12 13" key="1">
    <citation type="submission" date="2018-12" db="EMBL/GenBank/DDBJ databases">
        <title>Flammeovirga pectinis sp. nov., isolated from the gut of the Korean scallop, Patinopecten yessoensis.</title>
        <authorList>
            <person name="Bae J.-W."/>
            <person name="Jeong Y.-S."/>
            <person name="Kang W."/>
        </authorList>
    </citation>
    <scope>NUCLEOTIDE SEQUENCE [LARGE SCALE GENOMIC DNA]</scope>
    <source>
        <strain evidence="12 13">L12M1</strain>
    </source>
</reference>
<dbReference type="InterPro" id="IPR001915">
    <property type="entry name" value="Peptidase_M48"/>
</dbReference>
<evidence type="ECO:0000256" key="2">
    <source>
        <dbReference type="ARBA" id="ARBA00022670"/>
    </source>
</evidence>
<keyword evidence="3" id="KW-0812">Transmembrane</keyword>
<dbReference type="Proteomes" id="UP000267268">
    <property type="component" value="Chromosome 1"/>
</dbReference>
<dbReference type="GO" id="GO:0004222">
    <property type="term" value="F:metalloendopeptidase activity"/>
    <property type="evidence" value="ECO:0007669"/>
    <property type="project" value="InterPro"/>
</dbReference>
<dbReference type="RefSeq" id="WP_126613247.1">
    <property type="nucleotide sequence ID" value="NZ_CP034562.1"/>
</dbReference>
<dbReference type="AlphaFoldDB" id="A0A3Q9FKZ0"/>
<keyword evidence="7" id="KW-1133">Transmembrane helix</keyword>
<comment type="cofactor">
    <cofactor evidence="10">
        <name>Zn(2+)</name>
        <dbReference type="ChEBI" id="CHEBI:29105"/>
    </cofactor>
    <text evidence="10">Binds 1 zinc ion per subunit.</text>
</comment>
<evidence type="ECO:0000256" key="5">
    <source>
        <dbReference type="ARBA" id="ARBA00022801"/>
    </source>
</evidence>
<sequence length="323" mass="36543">MTSKELKLKKVHFTDINSSTWEHPADKLALKTVKSLKGFDTILKFIFSKTTEKSLRLMTLASAVRVNENQFPKVYELLKETCQIFDIEELPELYISQNPILNAGVIGVDKPFIVLNSSTLDAFNDDELQSVIAHEIGHILSGHSLYRTLLQILLKISIFDFGVPLGGAAIMGIIMALKEWERKSELSADRAGLLAVQDPEKCIHTLMKIAGGSQIDQMQLGEFIKQAEEYHEISGVIDTTHKFLNTILQTHPFPVTRVQELLKWVQSGEYDTIINGEHITNKALTNDPYFTKEYKDDFKKVTEPIVETAKDATDYVKEFLNNL</sequence>
<evidence type="ECO:0000259" key="11">
    <source>
        <dbReference type="Pfam" id="PF01435"/>
    </source>
</evidence>
<dbReference type="PANTHER" id="PTHR43221:SF3">
    <property type="entry name" value="SLL1280 PROTEIN"/>
    <property type="match status" value="1"/>
</dbReference>
<dbReference type="EMBL" id="CP034562">
    <property type="protein sequence ID" value="AZQ62079.1"/>
    <property type="molecule type" value="Genomic_DNA"/>
</dbReference>
<dbReference type="GO" id="GO:0046872">
    <property type="term" value="F:metal ion binding"/>
    <property type="evidence" value="ECO:0007669"/>
    <property type="project" value="UniProtKB-KW"/>
</dbReference>
<dbReference type="OrthoDB" id="9810445at2"/>
<keyword evidence="1" id="KW-1003">Cell membrane</keyword>
<keyword evidence="4" id="KW-0479">Metal-binding</keyword>
<evidence type="ECO:0000256" key="4">
    <source>
        <dbReference type="ARBA" id="ARBA00022723"/>
    </source>
</evidence>
<protein>
    <submittedName>
        <fullName evidence="12">M48 family peptidase</fullName>
    </submittedName>
</protein>
<dbReference type="GO" id="GO:0006508">
    <property type="term" value="P:proteolysis"/>
    <property type="evidence" value="ECO:0007669"/>
    <property type="project" value="UniProtKB-KW"/>
</dbReference>
<accession>A0A3Q9FKZ0</accession>
<evidence type="ECO:0000256" key="3">
    <source>
        <dbReference type="ARBA" id="ARBA00022692"/>
    </source>
</evidence>
<gene>
    <name evidence="12" type="ORF">EI427_07440</name>
</gene>
<dbReference type="Gene3D" id="3.30.2010.10">
    <property type="entry name" value="Metalloproteases ('zincins'), catalytic domain"/>
    <property type="match status" value="1"/>
</dbReference>
<keyword evidence="9" id="KW-0472">Membrane</keyword>
<organism evidence="12 13">
    <name type="scientific">Flammeovirga pectinis</name>
    <dbReference type="NCBI Taxonomy" id="2494373"/>
    <lineage>
        <taxon>Bacteria</taxon>
        <taxon>Pseudomonadati</taxon>
        <taxon>Bacteroidota</taxon>
        <taxon>Cytophagia</taxon>
        <taxon>Cytophagales</taxon>
        <taxon>Flammeovirgaceae</taxon>
        <taxon>Flammeovirga</taxon>
    </lineage>
</organism>
<proteinExistence type="inferred from homology"/>
<comment type="similarity">
    <text evidence="10">Belongs to the peptidase M48 family.</text>
</comment>
<feature type="domain" description="Peptidase M48" evidence="11">
    <location>
        <begin position="70"/>
        <end position="264"/>
    </location>
</feature>
<evidence type="ECO:0000313" key="13">
    <source>
        <dbReference type="Proteomes" id="UP000267268"/>
    </source>
</evidence>
<dbReference type="CDD" id="cd07325">
    <property type="entry name" value="M48_Ste24p_like"/>
    <property type="match status" value="1"/>
</dbReference>